<dbReference type="InterPro" id="IPR010998">
    <property type="entry name" value="Integrase_recombinase_N"/>
</dbReference>
<dbReference type="Proteomes" id="UP000005753">
    <property type="component" value="Chromosome"/>
</dbReference>
<keyword evidence="2" id="KW-0229">DNA integration</keyword>
<dbReference type="GO" id="GO:0006310">
    <property type="term" value="P:DNA recombination"/>
    <property type="evidence" value="ECO:0007669"/>
    <property type="project" value="UniProtKB-KW"/>
</dbReference>
<dbReference type="GO" id="GO:0015074">
    <property type="term" value="P:DNA integration"/>
    <property type="evidence" value="ECO:0007669"/>
    <property type="project" value="UniProtKB-KW"/>
</dbReference>
<keyword evidence="4" id="KW-0233">DNA recombination</keyword>
<dbReference type="STRING" id="633697.EubceDRAFT1_2646"/>
<evidence type="ECO:0000313" key="7">
    <source>
        <dbReference type="EMBL" id="EIM58357.1"/>
    </source>
</evidence>
<dbReference type="PANTHER" id="PTHR30349">
    <property type="entry name" value="PHAGE INTEGRASE-RELATED"/>
    <property type="match status" value="1"/>
</dbReference>
<dbReference type="eggNOG" id="COG4974">
    <property type="taxonomic scope" value="Bacteria"/>
</dbReference>
<evidence type="ECO:0000256" key="3">
    <source>
        <dbReference type="ARBA" id="ARBA00023125"/>
    </source>
</evidence>
<evidence type="ECO:0000256" key="2">
    <source>
        <dbReference type="ARBA" id="ARBA00022908"/>
    </source>
</evidence>
<evidence type="ECO:0000259" key="6">
    <source>
        <dbReference type="PROSITE" id="PS51898"/>
    </source>
</evidence>
<dbReference type="Gene3D" id="1.10.150.130">
    <property type="match status" value="1"/>
</dbReference>
<dbReference type="InterPro" id="IPR002104">
    <property type="entry name" value="Integrase_catalytic"/>
</dbReference>
<dbReference type="InterPro" id="IPR050090">
    <property type="entry name" value="Tyrosine_recombinase_XerCD"/>
</dbReference>
<comment type="subcellular location">
    <subcellularLocation>
        <location evidence="1">Cytoplasm</location>
    </subcellularLocation>
</comment>
<evidence type="ECO:0000256" key="1">
    <source>
        <dbReference type="ARBA" id="ARBA00004496"/>
    </source>
</evidence>
<feature type="region of interest" description="Disordered" evidence="5">
    <location>
        <begin position="335"/>
        <end position="354"/>
    </location>
</feature>
<dbReference type="EMBL" id="CM001487">
    <property type="protein sequence ID" value="EIM58357.1"/>
    <property type="molecule type" value="Genomic_DNA"/>
</dbReference>
<evidence type="ECO:0000313" key="8">
    <source>
        <dbReference type="Proteomes" id="UP000005753"/>
    </source>
</evidence>
<sequence length="354" mass="40456">MADSYRSEQLKKRHAKLMELNAKLPSYVNDALRRGPGANCQVSSLVNYARDFYIFCEYLCANNPLLEGVTPKNIPISFMEKLTVDDIDEFLIASRSYTTPGGMIKDTSPSRLKAIKSSLSVIFSWLYAHDYIPKDPTAGSMTIRVKKEKMINTLEMREVKKLVNTVENSSLSTELKSKRAKKSAYRDTAIILLFLNTGIRISELVGLNLKDIDFDESCIYVTRKGGKPDQVYFNDETAAALMDYIQLERGTYVTEECEDALFISAFHKRMAVRSVQEMIRKYSRETLPNKKKVTGHVFRKTYGSLLYEASDLKNVQAVLGHESIVTTSTYYVNESKNRKKTSGRRNIYEERKDR</sequence>
<keyword evidence="3" id="KW-0238">DNA-binding</keyword>
<reference evidence="7 8" key="2">
    <citation type="submission" date="2012-02" db="EMBL/GenBank/DDBJ databases">
        <title>Improved High-Quality Draft sequence of Eubacterium cellulosolvens 6.</title>
        <authorList>
            <consortium name="US DOE Joint Genome Institute"/>
            <person name="Lucas S."/>
            <person name="Han J."/>
            <person name="Lapidus A."/>
            <person name="Cheng J.-F."/>
            <person name="Goodwin L."/>
            <person name="Pitluck S."/>
            <person name="Peters L."/>
            <person name="Mikhailova N."/>
            <person name="Gu W."/>
            <person name="Detter J.C."/>
            <person name="Han C."/>
            <person name="Tapia R."/>
            <person name="Land M."/>
            <person name="Hauser L."/>
            <person name="Kyrpides N."/>
            <person name="Ivanova N."/>
            <person name="Pagani I."/>
            <person name="Johnson E."/>
            <person name="Mukhopadhyay B."/>
            <person name="Anderson I."/>
            <person name="Woyke T."/>
        </authorList>
    </citation>
    <scope>NUCLEOTIDE SEQUENCE [LARGE SCALE GENOMIC DNA]</scope>
    <source>
        <strain evidence="7 8">6</strain>
    </source>
</reference>
<dbReference type="InterPro" id="IPR013762">
    <property type="entry name" value="Integrase-like_cat_sf"/>
</dbReference>
<feature type="domain" description="Tyr recombinase" evidence="6">
    <location>
        <begin position="149"/>
        <end position="344"/>
    </location>
</feature>
<dbReference type="AlphaFoldDB" id="I5AX34"/>
<dbReference type="Pfam" id="PF00589">
    <property type="entry name" value="Phage_integrase"/>
    <property type="match status" value="1"/>
</dbReference>
<name>I5AX34_EUBC6</name>
<dbReference type="PANTHER" id="PTHR30349:SF77">
    <property type="entry name" value="TYROSINE RECOMBINASE XERC"/>
    <property type="match status" value="1"/>
</dbReference>
<gene>
    <name evidence="7" type="ORF">EubceDRAFT1_2646</name>
</gene>
<dbReference type="SUPFAM" id="SSF56349">
    <property type="entry name" value="DNA breaking-rejoining enzymes"/>
    <property type="match status" value="1"/>
</dbReference>
<dbReference type="OrthoDB" id="283809at2"/>
<accession>I5AX34</accession>
<dbReference type="GO" id="GO:0005737">
    <property type="term" value="C:cytoplasm"/>
    <property type="evidence" value="ECO:0007669"/>
    <property type="project" value="UniProtKB-SubCell"/>
</dbReference>
<dbReference type="InterPro" id="IPR011010">
    <property type="entry name" value="DNA_brk_join_enz"/>
</dbReference>
<evidence type="ECO:0000256" key="5">
    <source>
        <dbReference type="SAM" id="MobiDB-lite"/>
    </source>
</evidence>
<proteinExistence type="predicted"/>
<dbReference type="Gene3D" id="1.10.443.10">
    <property type="entry name" value="Intergrase catalytic core"/>
    <property type="match status" value="1"/>
</dbReference>
<evidence type="ECO:0000256" key="4">
    <source>
        <dbReference type="ARBA" id="ARBA00023172"/>
    </source>
</evidence>
<protein>
    <submittedName>
        <fullName evidence="7">Site-specific recombinase XerD</fullName>
    </submittedName>
</protein>
<reference evidence="7 8" key="1">
    <citation type="submission" date="2010-08" db="EMBL/GenBank/DDBJ databases">
        <authorList>
            <consortium name="US DOE Joint Genome Institute (JGI-PGF)"/>
            <person name="Lucas S."/>
            <person name="Copeland A."/>
            <person name="Lapidus A."/>
            <person name="Cheng J.-F."/>
            <person name="Bruce D."/>
            <person name="Goodwin L."/>
            <person name="Pitluck S."/>
            <person name="Land M.L."/>
            <person name="Hauser L."/>
            <person name="Chang Y.-J."/>
            <person name="Anderson I.J."/>
            <person name="Johnson E."/>
            <person name="Mulhopadhyay B."/>
            <person name="Kyrpides N."/>
            <person name="Woyke T.J."/>
        </authorList>
    </citation>
    <scope>NUCLEOTIDE SEQUENCE [LARGE SCALE GENOMIC DNA]</scope>
    <source>
        <strain evidence="7 8">6</strain>
    </source>
</reference>
<dbReference type="PROSITE" id="PS51898">
    <property type="entry name" value="TYR_RECOMBINASE"/>
    <property type="match status" value="1"/>
</dbReference>
<keyword evidence="8" id="KW-1185">Reference proteome</keyword>
<dbReference type="GO" id="GO:0003677">
    <property type="term" value="F:DNA binding"/>
    <property type="evidence" value="ECO:0007669"/>
    <property type="project" value="UniProtKB-KW"/>
</dbReference>
<organism evidence="7 8">
    <name type="scientific">Eubacterium cellulosolvens (strain ATCC 43171 / JCM 9499 / 6)</name>
    <name type="common">Cillobacterium cellulosolvens</name>
    <dbReference type="NCBI Taxonomy" id="633697"/>
    <lineage>
        <taxon>Bacteria</taxon>
        <taxon>Bacillati</taxon>
        <taxon>Bacillota</taxon>
        <taxon>Clostridia</taxon>
        <taxon>Eubacteriales</taxon>
        <taxon>Eubacteriaceae</taxon>
        <taxon>Eubacterium</taxon>
    </lineage>
</organism>
<dbReference type="HOGENOM" id="CLU_027562_9_6_9"/>